<feature type="region of interest" description="Disordered" evidence="1">
    <location>
        <begin position="257"/>
        <end position="278"/>
    </location>
</feature>
<organism evidence="2 3">
    <name type="scientific">Luedemannella helvata</name>
    <dbReference type="NCBI Taxonomy" id="349315"/>
    <lineage>
        <taxon>Bacteria</taxon>
        <taxon>Bacillati</taxon>
        <taxon>Actinomycetota</taxon>
        <taxon>Actinomycetes</taxon>
        <taxon>Micromonosporales</taxon>
        <taxon>Micromonosporaceae</taxon>
        <taxon>Luedemannella</taxon>
    </lineage>
</organism>
<comment type="caution">
    <text evidence="2">The sequence shown here is derived from an EMBL/GenBank/DDBJ whole genome shotgun (WGS) entry which is preliminary data.</text>
</comment>
<sequence length="361" mass="38967">MSVNVNPLVAARVDPDVKPWTGIWLAEDIELLVQGVRSNNWVDTSLGAIGATLDGLAFYSDPASTLLQYGLSWLMEQVAPLREALDWLAGDAAQIAAHAATWRRVAADLRTTSTTLGDHITVDVADWGGTAGPAYRAWSGEQRGALSALAQAAEAMAVITECAGFVVSAVRAMVRDAIAIVVSRCVVYAVEEVGTLGLATPLVIEQVSTLVAACSAKIAKWLRGLIQSLENLFPALRKLVGLVERIKQYFRRDNTEVPFGDQHDRPPPKIGGPKEFDPQELRGLTVDEVKARIPDDWIRSPSSKGGGELFIDPSNRGRQIRIMPGYPPNTRPDPLTWGPYAVVSQGGNRPVKVPLHGNPTL</sequence>
<evidence type="ECO:0000256" key="1">
    <source>
        <dbReference type="SAM" id="MobiDB-lite"/>
    </source>
</evidence>
<keyword evidence="3" id="KW-1185">Reference proteome</keyword>
<protein>
    <submittedName>
        <fullName evidence="2">Uncharacterized protein</fullName>
    </submittedName>
</protein>
<dbReference type="Gene3D" id="1.20.1260.20">
    <property type="entry name" value="PPE superfamily"/>
    <property type="match status" value="1"/>
</dbReference>
<gene>
    <name evidence="2" type="ORF">GCM10009681_52460</name>
</gene>
<evidence type="ECO:0000313" key="2">
    <source>
        <dbReference type="EMBL" id="GAA1774438.1"/>
    </source>
</evidence>
<dbReference type="InterPro" id="IPR038332">
    <property type="entry name" value="PPE_sf"/>
</dbReference>
<proteinExistence type="predicted"/>
<evidence type="ECO:0000313" key="3">
    <source>
        <dbReference type="Proteomes" id="UP001500655"/>
    </source>
</evidence>
<accession>A0ABN2L5H3</accession>
<reference evidence="2 3" key="1">
    <citation type="journal article" date="2019" name="Int. J. Syst. Evol. Microbiol.">
        <title>The Global Catalogue of Microorganisms (GCM) 10K type strain sequencing project: providing services to taxonomists for standard genome sequencing and annotation.</title>
        <authorList>
            <consortium name="The Broad Institute Genomics Platform"/>
            <consortium name="The Broad Institute Genome Sequencing Center for Infectious Disease"/>
            <person name="Wu L."/>
            <person name="Ma J."/>
        </authorList>
    </citation>
    <scope>NUCLEOTIDE SEQUENCE [LARGE SCALE GENOMIC DNA]</scope>
    <source>
        <strain evidence="2 3">JCM 13249</strain>
    </source>
</reference>
<name>A0ABN2L5H3_9ACTN</name>
<dbReference type="Proteomes" id="UP001500655">
    <property type="component" value="Unassembled WGS sequence"/>
</dbReference>
<dbReference type="RefSeq" id="WP_344087653.1">
    <property type="nucleotide sequence ID" value="NZ_BAAALS010000039.1"/>
</dbReference>
<dbReference type="EMBL" id="BAAALS010000039">
    <property type="protein sequence ID" value="GAA1774438.1"/>
    <property type="molecule type" value="Genomic_DNA"/>
</dbReference>
<dbReference type="InterPro" id="IPR036689">
    <property type="entry name" value="ESAT-6-like_sf"/>
</dbReference>
<dbReference type="SUPFAM" id="SSF140453">
    <property type="entry name" value="EsxAB dimer-like"/>
    <property type="match status" value="1"/>
</dbReference>